<keyword evidence="1" id="KW-0812">Transmembrane</keyword>
<keyword evidence="1" id="KW-1133">Transmembrane helix</keyword>
<dbReference type="KEGG" id="mrr:Moror_5864"/>
<name>V2WK46_MONRO</name>
<comment type="caution">
    <text evidence="2">The sequence shown here is derived from an EMBL/GenBank/DDBJ whole genome shotgun (WGS) entry which is preliminary data.</text>
</comment>
<organism evidence="2 3">
    <name type="scientific">Moniliophthora roreri (strain MCA 2997)</name>
    <name type="common">Cocoa frosty pod rot fungus</name>
    <name type="synonym">Crinipellis roreri</name>
    <dbReference type="NCBI Taxonomy" id="1381753"/>
    <lineage>
        <taxon>Eukaryota</taxon>
        <taxon>Fungi</taxon>
        <taxon>Dikarya</taxon>
        <taxon>Basidiomycota</taxon>
        <taxon>Agaricomycotina</taxon>
        <taxon>Agaricomycetes</taxon>
        <taxon>Agaricomycetidae</taxon>
        <taxon>Agaricales</taxon>
        <taxon>Marasmiineae</taxon>
        <taxon>Marasmiaceae</taxon>
        <taxon>Moniliophthora</taxon>
    </lineage>
</organism>
<proteinExistence type="predicted"/>
<accession>V2WK46</accession>
<sequence length="100" mass="10923">MLLSTTKLKLLSGIIVLLSITQFAGAIGASIGVKKIIMFSNFGQSSSTPGYFWIFGGTLADILIAVTMVYAVRRNHNLPMSCLIQIVLYVMVALAIRYYC</sequence>
<keyword evidence="3" id="KW-1185">Reference proteome</keyword>
<evidence type="ECO:0000313" key="2">
    <source>
        <dbReference type="EMBL" id="ESK87193.1"/>
    </source>
</evidence>
<gene>
    <name evidence="2" type="ORF">Moror_5864</name>
</gene>
<reference evidence="2 3" key="1">
    <citation type="journal article" date="2014" name="BMC Genomics">
        <title>Genome and secretome analysis of the hemibiotrophic fungal pathogen, Moniliophthora roreri, which causes frosty pod rot disease of cacao: mechanisms of the biotrophic and necrotrophic phases.</title>
        <authorList>
            <person name="Meinhardt L.W."/>
            <person name="Costa G.G.L."/>
            <person name="Thomazella D.P.T."/>
            <person name="Teixeira P.J.P.L."/>
            <person name="Carazzolle M.F."/>
            <person name="Schuster S.C."/>
            <person name="Carlson J.E."/>
            <person name="Guiltinan M.J."/>
            <person name="Mieczkowski P."/>
            <person name="Farmer A."/>
            <person name="Ramaraj T."/>
            <person name="Crozier J."/>
            <person name="Davis R.E."/>
            <person name="Shao J."/>
            <person name="Melnick R.L."/>
            <person name="Pereira G.A.G."/>
            <person name="Bailey B.A."/>
        </authorList>
    </citation>
    <scope>NUCLEOTIDE SEQUENCE [LARGE SCALE GENOMIC DNA]</scope>
    <source>
        <strain evidence="2 3">MCA 2997</strain>
    </source>
</reference>
<dbReference type="OrthoDB" id="3010870at2759"/>
<dbReference type="Proteomes" id="UP000017559">
    <property type="component" value="Unassembled WGS sequence"/>
</dbReference>
<keyword evidence="1" id="KW-0472">Membrane</keyword>
<evidence type="ECO:0000256" key="1">
    <source>
        <dbReference type="SAM" id="Phobius"/>
    </source>
</evidence>
<feature type="transmembrane region" description="Helical" evidence="1">
    <location>
        <begin position="78"/>
        <end position="99"/>
    </location>
</feature>
<dbReference type="HOGENOM" id="CLU_2306799_0_0_1"/>
<dbReference type="AlphaFoldDB" id="V2WK46"/>
<dbReference type="EMBL" id="AWSO01000823">
    <property type="protein sequence ID" value="ESK87193.1"/>
    <property type="molecule type" value="Genomic_DNA"/>
</dbReference>
<evidence type="ECO:0000313" key="3">
    <source>
        <dbReference type="Proteomes" id="UP000017559"/>
    </source>
</evidence>
<protein>
    <submittedName>
        <fullName evidence="2">Uncharacterized protein</fullName>
    </submittedName>
</protein>
<feature type="transmembrane region" description="Helical" evidence="1">
    <location>
        <begin position="50"/>
        <end position="71"/>
    </location>
</feature>